<feature type="compositionally biased region" description="Basic and acidic residues" evidence="19">
    <location>
        <begin position="213"/>
        <end position="223"/>
    </location>
</feature>
<dbReference type="Pfam" id="PF02844">
    <property type="entry name" value="GARS_N"/>
    <property type="match status" value="1"/>
</dbReference>
<dbReference type="GO" id="GO:0006189">
    <property type="term" value="P:'de novo' IMP biosynthetic process"/>
    <property type="evidence" value="ECO:0007669"/>
    <property type="project" value="UniProtKB-UniRule"/>
</dbReference>
<dbReference type="NCBIfam" id="TIGR00877">
    <property type="entry name" value="purD"/>
    <property type="match status" value="1"/>
</dbReference>
<dbReference type="GO" id="GO:0004637">
    <property type="term" value="F:phosphoribosylamine-glycine ligase activity"/>
    <property type="evidence" value="ECO:0007669"/>
    <property type="project" value="UniProtKB-UniRule"/>
</dbReference>
<dbReference type="EC" id="6.3.4.13" evidence="4 17"/>
<dbReference type="SUPFAM" id="SSF51246">
    <property type="entry name" value="Rudiment single hybrid motif"/>
    <property type="match status" value="1"/>
</dbReference>
<dbReference type="UniPathway" id="UPA00074">
    <property type="reaction ID" value="UER00125"/>
</dbReference>
<dbReference type="Gene3D" id="3.30.470.20">
    <property type="entry name" value="ATP-grasp fold, B domain"/>
    <property type="match status" value="1"/>
</dbReference>
<keyword evidence="6 17" id="KW-0436">Ligase</keyword>
<dbReference type="PROSITE" id="PS50975">
    <property type="entry name" value="ATP_GRASP"/>
    <property type="match status" value="1"/>
</dbReference>
<dbReference type="PROSITE" id="PS00184">
    <property type="entry name" value="GARS"/>
    <property type="match status" value="1"/>
</dbReference>
<organism evidence="21 22">
    <name type="scientific">Thioflavicoccus mobilis 8321</name>
    <dbReference type="NCBI Taxonomy" id="765912"/>
    <lineage>
        <taxon>Bacteria</taxon>
        <taxon>Pseudomonadati</taxon>
        <taxon>Pseudomonadota</taxon>
        <taxon>Gammaproteobacteria</taxon>
        <taxon>Chromatiales</taxon>
        <taxon>Chromatiaceae</taxon>
        <taxon>Thioflavicoccus</taxon>
    </lineage>
</organism>
<comment type="similarity">
    <text evidence="13 17">Belongs to the GARS family.</text>
</comment>
<dbReference type="Pfam" id="PF01071">
    <property type="entry name" value="GARS_A"/>
    <property type="match status" value="1"/>
</dbReference>
<keyword evidence="12" id="KW-0464">Manganese</keyword>
<dbReference type="InterPro" id="IPR011761">
    <property type="entry name" value="ATP-grasp"/>
</dbReference>
<protein>
    <recommendedName>
        <fullName evidence="5 17">Phosphoribosylamine--glycine ligase</fullName>
        <ecNumber evidence="4 17">6.3.4.13</ecNumber>
    </recommendedName>
    <alternativeName>
        <fullName evidence="16 17">GARS</fullName>
    </alternativeName>
    <alternativeName>
        <fullName evidence="14 17">Glycinamide ribonucleotide synthetase</fullName>
    </alternativeName>
    <alternativeName>
        <fullName evidence="15 17">Phosphoribosylglycinamide synthetase</fullName>
    </alternativeName>
</protein>
<dbReference type="InterPro" id="IPR011054">
    <property type="entry name" value="Rudment_hybrid_motif"/>
</dbReference>
<dbReference type="KEGG" id="tmb:Thimo_0189"/>
<comment type="cofactor">
    <cofactor evidence="2">
        <name>Mg(2+)</name>
        <dbReference type="ChEBI" id="CHEBI:18420"/>
    </cofactor>
</comment>
<dbReference type="FunFam" id="3.30.470.20:FF:000031">
    <property type="entry name" value="Phosphoribosylamine--glycine ligase"/>
    <property type="match status" value="1"/>
</dbReference>
<evidence type="ECO:0000256" key="13">
    <source>
        <dbReference type="ARBA" id="ARBA00038345"/>
    </source>
</evidence>
<evidence type="ECO:0000256" key="7">
    <source>
        <dbReference type="ARBA" id="ARBA00022723"/>
    </source>
</evidence>
<dbReference type="EMBL" id="CP003051">
    <property type="protein sequence ID" value="AGA89062.1"/>
    <property type="molecule type" value="Genomic_DNA"/>
</dbReference>
<dbReference type="STRING" id="765912.Thimo_0189"/>
<evidence type="ECO:0000313" key="22">
    <source>
        <dbReference type="Proteomes" id="UP000010816"/>
    </source>
</evidence>
<proteinExistence type="inferred from homology"/>
<evidence type="ECO:0000256" key="9">
    <source>
        <dbReference type="ARBA" id="ARBA00022755"/>
    </source>
</evidence>
<dbReference type="InterPro" id="IPR020561">
    <property type="entry name" value="PRibGlycinamid_synth_ATP-grasp"/>
</dbReference>
<dbReference type="PANTHER" id="PTHR43472:SF1">
    <property type="entry name" value="PHOSPHORIBOSYLAMINE--GLYCINE LIGASE, CHLOROPLASTIC"/>
    <property type="match status" value="1"/>
</dbReference>
<evidence type="ECO:0000256" key="6">
    <source>
        <dbReference type="ARBA" id="ARBA00022598"/>
    </source>
</evidence>
<evidence type="ECO:0000313" key="21">
    <source>
        <dbReference type="EMBL" id="AGA89062.1"/>
    </source>
</evidence>
<dbReference type="GO" id="GO:0046872">
    <property type="term" value="F:metal ion binding"/>
    <property type="evidence" value="ECO:0007669"/>
    <property type="project" value="UniProtKB-KW"/>
</dbReference>
<dbReference type="GO" id="GO:0005524">
    <property type="term" value="F:ATP binding"/>
    <property type="evidence" value="ECO:0007669"/>
    <property type="project" value="UniProtKB-UniRule"/>
</dbReference>
<evidence type="ECO:0000256" key="2">
    <source>
        <dbReference type="ARBA" id="ARBA00001946"/>
    </source>
</evidence>
<keyword evidence="7" id="KW-0479">Metal-binding</keyword>
<evidence type="ECO:0000256" key="4">
    <source>
        <dbReference type="ARBA" id="ARBA00013255"/>
    </source>
</evidence>
<dbReference type="Gene3D" id="3.30.1490.20">
    <property type="entry name" value="ATP-grasp fold, A domain"/>
    <property type="match status" value="1"/>
</dbReference>
<dbReference type="FunFam" id="3.40.50.20:FF:000006">
    <property type="entry name" value="Phosphoribosylamine--glycine ligase, chloroplastic"/>
    <property type="match status" value="1"/>
</dbReference>
<dbReference type="PANTHER" id="PTHR43472">
    <property type="entry name" value="PHOSPHORIBOSYLAMINE--GLYCINE LIGASE"/>
    <property type="match status" value="1"/>
</dbReference>
<evidence type="ECO:0000256" key="11">
    <source>
        <dbReference type="ARBA" id="ARBA00022842"/>
    </source>
</evidence>
<dbReference type="InterPro" id="IPR016185">
    <property type="entry name" value="PreATP-grasp_dom_sf"/>
</dbReference>
<keyword evidence="11" id="KW-0460">Magnesium</keyword>
<dbReference type="eggNOG" id="COG0151">
    <property type="taxonomic scope" value="Bacteria"/>
</dbReference>
<evidence type="ECO:0000256" key="5">
    <source>
        <dbReference type="ARBA" id="ARBA00020605"/>
    </source>
</evidence>
<dbReference type="FunFam" id="3.30.1490.20:FF:000006">
    <property type="entry name" value="phosphoribosylamine--glycine ligase, chloroplastic-like"/>
    <property type="match status" value="1"/>
</dbReference>
<keyword evidence="22" id="KW-1185">Reference proteome</keyword>
<feature type="domain" description="ATP-grasp" evidence="20">
    <location>
        <begin position="109"/>
        <end position="316"/>
    </location>
</feature>
<comment type="catalytic activity">
    <reaction evidence="17">
        <text>5-phospho-beta-D-ribosylamine + glycine + ATP = N(1)-(5-phospho-beta-D-ribosyl)glycinamide + ADP + phosphate + H(+)</text>
        <dbReference type="Rhea" id="RHEA:17453"/>
        <dbReference type="ChEBI" id="CHEBI:15378"/>
        <dbReference type="ChEBI" id="CHEBI:30616"/>
        <dbReference type="ChEBI" id="CHEBI:43474"/>
        <dbReference type="ChEBI" id="CHEBI:57305"/>
        <dbReference type="ChEBI" id="CHEBI:58681"/>
        <dbReference type="ChEBI" id="CHEBI:143788"/>
        <dbReference type="ChEBI" id="CHEBI:456216"/>
        <dbReference type="EC" id="6.3.4.13"/>
    </reaction>
</comment>
<evidence type="ECO:0000256" key="10">
    <source>
        <dbReference type="ARBA" id="ARBA00022840"/>
    </source>
</evidence>
<evidence type="ECO:0000256" key="1">
    <source>
        <dbReference type="ARBA" id="ARBA00001936"/>
    </source>
</evidence>
<feature type="region of interest" description="Disordered" evidence="19">
    <location>
        <begin position="212"/>
        <end position="235"/>
    </location>
</feature>
<evidence type="ECO:0000256" key="12">
    <source>
        <dbReference type="ARBA" id="ARBA00023211"/>
    </source>
</evidence>
<comment type="pathway">
    <text evidence="3 17">Purine metabolism; IMP biosynthesis via de novo pathway; N(1)-(5-phospho-D-ribosyl)glycinamide from 5-phospho-alpha-D-ribose 1-diphosphate: step 2/2.</text>
</comment>
<dbReference type="InterPro" id="IPR037123">
    <property type="entry name" value="PRibGlycinamide_synth_C_sf"/>
</dbReference>
<reference evidence="21 22" key="1">
    <citation type="submission" date="2011-09" db="EMBL/GenBank/DDBJ databases">
        <title>Complete sequence of chromosome of Thioflavicoccus mobilis 8321.</title>
        <authorList>
            <consortium name="US DOE Joint Genome Institute"/>
            <person name="Lucas S."/>
            <person name="Han J."/>
            <person name="Lapidus A."/>
            <person name="Cheng J.-F."/>
            <person name="Goodwin L."/>
            <person name="Pitluck S."/>
            <person name="Peters L."/>
            <person name="Ovchinnikova G."/>
            <person name="Lu M."/>
            <person name="Detter J.C."/>
            <person name="Han C."/>
            <person name="Tapia R."/>
            <person name="Land M."/>
            <person name="Hauser L."/>
            <person name="Kyrpides N."/>
            <person name="Ivanova N."/>
            <person name="Pagani I."/>
            <person name="Vogl K."/>
            <person name="Liu Z."/>
            <person name="Imhoff J."/>
            <person name="Thiel V."/>
            <person name="Frigaard N.-U."/>
            <person name="Bryant D."/>
            <person name="Woyke T."/>
        </authorList>
    </citation>
    <scope>NUCLEOTIDE SEQUENCE [LARGE SCALE GENOMIC DNA]</scope>
    <source>
        <strain evidence="21 22">8321</strain>
    </source>
</reference>
<evidence type="ECO:0000256" key="17">
    <source>
        <dbReference type="HAMAP-Rule" id="MF_00138"/>
    </source>
</evidence>
<dbReference type="AlphaFoldDB" id="L0GTC8"/>
<evidence type="ECO:0000256" key="16">
    <source>
        <dbReference type="ARBA" id="ARBA00079592"/>
    </source>
</evidence>
<dbReference type="RefSeq" id="WP_015279212.1">
    <property type="nucleotide sequence ID" value="NC_019940.1"/>
</dbReference>
<evidence type="ECO:0000256" key="15">
    <source>
        <dbReference type="ARBA" id="ARBA00042864"/>
    </source>
</evidence>
<evidence type="ECO:0000256" key="8">
    <source>
        <dbReference type="ARBA" id="ARBA00022741"/>
    </source>
</evidence>
<dbReference type="SUPFAM" id="SSF56059">
    <property type="entry name" value="Glutathione synthetase ATP-binding domain-like"/>
    <property type="match status" value="1"/>
</dbReference>
<accession>L0GTC8</accession>
<dbReference type="Gene3D" id="3.90.600.10">
    <property type="entry name" value="Phosphoribosylglycinamide synthetase, C-terminal domain"/>
    <property type="match status" value="1"/>
</dbReference>
<dbReference type="HOGENOM" id="CLU_027420_3_1_6"/>
<dbReference type="SMART" id="SM01210">
    <property type="entry name" value="GARS_C"/>
    <property type="match status" value="1"/>
</dbReference>
<dbReference type="FunFam" id="3.90.600.10:FF:000001">
    <property type="entry name" value="Trifunctional purine biosynthetic protein adenosine-3"/>
    <property type="match status" value="1"/>
</dbReference>
<dbReference type="OrthoDB" id="9807240at2"/>
<comment type="cofactor">
    <cofactor evidence="1">
        <name>Mn(2+)</name>
        <dbReference type="ChEBI" id="CHEBI:29035"/>
    </cofactor>
</comment>
<dbReference type="PATRIC" id="fig|765912.4.peg.193"/>
<keyword evidence="8 18" id="KW-0547">Nucleotide-binding</keyword>
<evidence type="ECO:0000256" key="14">
    <source>
        <dbReference type="ARBA" id="ARBA00042242"/>
    </source>
</evidence>
<gene>
    <name evidence="17" type="primary">purD</name>
    <name evidence="21" type="ORF">Thimo_0189</name>
</gene>
<name>L0GTC8_9GAMM</name>
<dbReference type="GO" id="GO:0009113">
    <property type="term" value="P:purine nucleobase biosynthetic process"/>
    <property type="evidence" value="ECO:0007669"/>
    <property type="project" value="InterPro"/>
</dbReference>
<evidence type="ECO:0000256" key="3">
    <source>
        <dbReference type="ARBA" id="ARBA00005174"/>
    </source>
</evidence>
<dbReference type="SMART" id="SM01209">
    <property type="entry name" value="GARS_A"/>
    <property type="match status" value="1"/>
</dbReference>
<dbReference type="InterPro" id="IPR020562">
    <property type="entry name" value="PRibGlycinamide_synth_N"/>
</dbReference>
<dbReference type="Gene3D" id="3.40.50.20">
    <property type="match status" value="1"/>
</dbReference>
<evidence type="ECO:0000256" key="19">
    <source>
        <dbReference type="SAM" id="MobiDB-lite"/>
    </source>
</evidence>
<dbReference type="InterPro" id="IPR020560">
    <property type="entry name" value="PRibGlycinamide_synth_C-dom"/>
</dbReference>
<evidence type="ECO:0000256" key="18">
    <source>
        <dbReference type="PROSITE-ProRule" id="PRU00409"/>
    </source>
</evidence>
<dbReference type="HAMAP" id="MF_00138">
    <property type="entry name" value="GARS"/>
    <property type="match status" value="1"/>
</dbReference>
<dbReference type="Pfam" id="PF02843">
    <property type="entry name" value="GARS_C"/>
    <property type="match status" value="1"/>
</dbReference>
<evidence type="ECO:0000259" key="20">
    <source>
        <dbReference type="PROSITE" id="PS50975"/>
    </source>
</evidence>
<dbReference type="Proteomes" id="UP000010816">
    <property type="component" value="Chromosome"/>
</dbReference>
<dbReference type="SUPFAM" id="SSF52440">
    <property type="entry name" value="PreATP-grasp domain"/>
    <property type="match status" value="1"/>
</dbReference>
<keyword evidence="9 17" id="KW-0658">Purine biosynthesis</keyword>
<dbReference type="InterPro" id="IPR013815">
    <property type="entry name" value="ATP_grasp_subdomain_1"/>
</dbReference>
<keyword evidence="10 18" id="KW-0067">ATP-binding</keyword>
<sequence>MKILIIGGGGREHALAWKAVQSPLAERVYVAPGNGGTAGEPHVENVPIGAEEIDRLVDFAAETGIDLTIVGPEAPLVTGVVDAFSAAGLHCFGPTREAARLEGSKAFTKAFLARHRIPTGAYGAFDAVAPALDYLRQVGAPIVVKADGLAAGKGVILADDLETAEQAVRDILEGERFGIAGARVVIEEHLVGEEASFIAMVDGRHCLAMATSQDHKARDDGDRGPNTGGMGAYSPAPVVTPELHARILREVIEPTVAGLAAEGTPYVGFLYAGLMIAPDGTPNVLEYNCRFGDPETQPILLRLRSDLVELCLAALDGQLDRATADWDPRPALGVVMAAGGYPDTYERGCPIAGLEAIADPDCKVFHAGTKLAGGQLVTNGGRVLCVTALGETVAAAQARAYDAVARIHWKDAYYRRDIGHRAVARECDPG</sequence>
<dbReference type="InterPro" id="IPR000115">
    <property type="entry name" value="PRibGlycinamide_synth"/>
</dbReference>
<dbReference type="InterPro" id="IPR020559">
    <property type="entry name" value="PRibGlycinamide_synth_CS"/>
</dbReference>